<dbReference type="EMBL" id="RSCL01000035">
    <property type="protein sequence ID" value="RUS96612.1"/>
    <property type="molecule type" value="Genomic_DNA"/>
</dbReference>
<organism evidence="2 3">
    <name type="scientific">Dulcicalothrix desertica PCC 7102</name>
    <dbReference type="NCBI Taxonomy" id="232991"/>
    <lineage>
        <taxon>Bacteria</taxon>
        <taxon>Bacillati</taxon>
        <taxon>Cyanobacteriota</taxon>
        <taxon>Cyanophyceae</taxon>
        <taxon>Nostocales</taxon>
        <taxon>Calotrichaceae</taxon>
        <taxon>Dulcicalothrix</taxon>
    </lineage>
</organism>
<dbReference type="SUPFAM" id="SSF53335">
    <property type="entry name" value="S-adenosyl-L-methionine-dependent methyltransferases"/>
    <property type="match status" value="1"/>
</dbReference>
<dbReference type="Proteomes" id="UP000271624">
    <property type="component" value="Unassembled WGS sequence"/>
</dbReference>
<dbReference type="GO" id="GO:0008757">
    <property type="term" value="F:S-adenosylmethionine-dependent methyltransferase activity"/>
    <property type="evidence" value="ECO:0007669"/>
    <property type="project" value="InterPro"/>
</dbReference>
<name>A0A3S1C7A5_9CYAN</name>
<dbReference type="InterPro" id="IPR029063">
    <property type="entry name" value="SAM-dependent_MTases_sf"/>
</dbReference>
<dbReference type="Pfam" id="PF08241">
    <property type="entry name" value="Methyltransf_11"/>
    <property type="match status" value="1"/>
</dbReference>
<evidence type="ECO:0000313" key="2">
    <source>
        <dbReference type="EMBL" id="RUS96612.1"/>
    </source>
</evidence>
<protein>
    <recommendedName>
        <fullName evidence="1">Methyltransferase type 11 domain-containing protein</fullName>
    </recommendedName>
</protein>
<proteinExistence type="predicted"/>
<evidence type="ECO:0000313" key="3">
    <source>
        <dbReference type="Proteomes" id="UP000271624"/>
    </source>
</evidence>
<sequence length="78" mass="9098">MITSLYCLHNIEDKNERAKALSQIVRVLKPGGVAFLGEYFPTNEYREFFEKAGFRVEQKQYIATALAPMWIVRVEKSR</sequence>
<dbReference type="InterPro" id="IPR013216">
    <property type="entry name" value="Methyltransf_11"/>
</dbReference>
<dbReference type="AlphaFoldDB" id="A0A3S1C7A5"/>
<keyword evidence="3" id="KW-1185">Reference proteome</keyword>
<dbReference type="Gene3D" id="3.40.50.150">
    <property type="entry name" value="Vaccinia Virus protein VP39"/>
    <property type="match status" value="1"/>
</dbReference>
<evidence type="ECO:0000259" key="1">
    <source>
        <dbReference type="Pfam" id="PF08241"/>
    </source>
</evidence>
<reference evidence="2" key="1">
    <citation type="submission" date="2018-12" db="EMBL/GenBank/DDBJ databases">
        <authorList>
            <person name="Will S."/>
            <person name="Neumann-Schaal M."/>
            <person name="Henke P."/>
        </authorList>
    </citation>
    <scope>NUCLEOTIDE SEQUENCE</scope>
    <source>
        <strain evidence="2">PCC 7102</strain>
    </source>
</reference>
<gene>
    <name evidence="2" type="ORF">DSM106972_086350</name>
</gene>
<feature type="domain" description="Methyltransferase type 11" evidence="1">
    <location>
        <begin position="2"/>
        <end position="35"/>
    </location>
</feature>
<accession>A0A3S1C7A5</accession>
<comment type="caution">
    <text evidence="2">The sequence shown here is derived from an EMBL/GenBank/DDBJ whole genome shotgun (WGS) entry which is preliminary data.</text>
</comment>
<reference evidence="2" key="2">
    <citation type="journal article" date="2019" name="Genome Biol. Evol.">
        <title>Day and night: Metabolic profiles and evolutionary relationships of six axenic non-marine cyanobacteria.</title>
        <authorList>
            <person name="Will S.E."/>
            <person name="Henke P."/>
            <person name="Boedeker C."/>
            <person name="Huang S."/>
            <person name="Brinkmann H."/>
            <person name="Rohde M."/>
            <person name="Jarek M."/>
            <person name="Friedl T."/>
            <person name="Seufert S."/>
            <person name="Schumacher M."/>
            <person name="Overmann J."/>
            <person name="Neumann-Schaal M."/>
            <person name="Petersen J."/>
        </authorList>
    </citation>
    <scope>NUCLEOTIDE SEQUENCE [LARGE SCALE GENOMIC DNA]</scope>
    <source>
        <strain evidence="2">PCC 7102</strain>
    </source>
</reference>